<dbReference type="Proteomes" id="UP000324800">
    <property type="component" value="Unassembled WGS sequence"/>
</dbReference>
<organism evidence="1 2">
    <name type="scientific">Streblomastix strix</name>
    <dbReference type="NCBI Taxonomy" id="222440"/>
    <lineage>
        <taxon>Eukaryota</taxon>
        <taxon>Metamonada</taxon>
        <taxon>Preaxostyla</taxon>
        <taxon>Oxymonadida</taxon>
        <taxon>Streblomastigidae</taxon>
        <taxon>Streblomastix</taxon>
    </lineage>
</organism>
<gene>
    <name evidence="1" type="ORF">EZS28_055478</name>
</gene>
<feature type="non-terminal residue" evidence="1">
    <location>
        <position position="199"/>
    </location>
</feature>
<protein>
    <submittedName>
        <fullName evidence="1">Uncharacterized protein</fullName>
    </submittedName>
</protein>
<dbReference type="EMBL" id="SNRW01047587">
    <property type="protein sequence ID" value="KAA6315053.1"/>
    <property type="molecule type" value="Genomic_DNA"/>
</dbReference>
<evidence type="ECO:0000313" key="2">
    <source>
        <dbReference type="Proteomes" id="UP000324800"/>
    </source>
</evidence>
<comment type="caution">
    <text evidence="1">The sequence shown here is derived from an EMBL/GenBank/DDBJ whole genome shotgun (WGS) entry which is preliminary data.</text>
</comment>
<feature type="non-terminal residue" evidence="1">
    <location>
        <position position="1"/>
    </location>
</feature>
<sequence>EKDRRCTQTFKIDSQLGEYRYYRCRKERSNAIFATIGTGYISDPIAVEVHWFQIQWQWQRLEQQILLITSNLCKLGHELTEYLEYCTAGLLETIQLELDRTLVTIAQQFMATVQLSRTLLATDATSTNDEHAKVPQTEFGQQPCASLTAAAVRREEQGERSCGSCINRRRRGSFDWRQGGSMSENRWDLLDSVGDEALD</sequence>
<proteinExistence type="predicted"/>
<name>A0A5J4Q357_9EUKA</name>
<dbReference type="AlphaFoldDB" id="A0A5J4Q357"/>
<evidence type="ECO:0000313" key="1">
    <source>
        <dbReference type="EMBL" id="KAA6315053.1"/>
    </source>
</evidence>
<reference evidence="1 2" key="1">
    <citation type="submission" date="2019-03" db="EMBL/GenBank/DDBJ databases">
        <title>Single cell metagenomics reveals metabolic interactions within the superorganism composed of flagellate Streblomastix strix and complex community of Bacteroidetes bacteria on its surface.</title>
        <authorList>
            <person name="Treitli S.C."/>
            <person name="Kolisko M."/>
            <person name="Husnik F."/>
            <person name="Keeling P."/>
            <person name="Hampl V."/>
        </authorList>
    </citation>
    <scope>NUCLEOTIDE SEQUENCE [LARGE SCALE GENOMIC DNA]</scope>
    <source>
        <strain evidence="1">ST1C</strain>
    </source>
</reference>
<accession>A0A5J4Q357</accession>